<keyword evidence="6" id="KW-1185">Reference proteome</keyword>
<dbReference type="PROSITE" id="PS00061">
    <property type="entry name" value="ADH_SHORT"/>
    <property type="match status" value="1"/>
</dbReference>
<dbReference type="PANTHER" id="PTHR24321">
    <property type="entry name" value="DEHYDROGENASES, SHORT CHAIN"/>
    <property type="match status" value="1"/>
</dbReference>
<reference evidence="6" key="1">
    <citation type="journal article" date="2019" name="Int. J. Syst. Evol. Microbiol.">
        <title>The Global Catalogue of Microorganisms (GCM) 10K type strain sequencing project: providing services to taxonomists for standard genome sequencing and annotation.</title>
        <authorList>
            <consortium name="The Broad Institute Genomics Platform"/>
            <consortium name="The Broad Institute Genome Sequencing Center for Infectious Disease"/>
            <person name="Wu L."/>
            <person name="Ma J."/>
        </authorList>
    </citation>
    <scope>NUCLEOTIDE SEQUENCE [LARGE SCALE GENOMIC DNA]</scope>
    <source>
        <strain evidence="6">CCM 7491</strain>
    </source>
</reference>
<protein>
    <submittedName>
        <fullName evidence="5">SDR family NAD(P)-dependent oxidoreductase</fullName>
        <ecNumber evidence="5">1.1.1.-</ecNumber>
    </submittedName>
</protein>
<evidence type="ECO:0000256" key="1">
    <source>
        <dbReference type="ARBA" id="ARBA00006484"/>
    </source>
</evidence>
<dbReference type="RefSeq" id="WP_380798167.1">
    <property type="nucleotide sequence ID" value="NZ_JBHRVU010000005.1"/>
</dbReference>
<comment type="caution">
    <text evidence="5">The sequence shown here is derived from an EMBL/GenBank/DDBJ whole genome shotgun (WGS) entry which is preliminary data.</text>
</comment>
<dbReference type="InterPro" id="IPR002347">
    <property type="entry name" value="SDR_fam"/>
</dbReference>
<evidence type="ECO:0000256" key="3">
    <source>
        <dbReference type="ARBA" id="ARBA00023027"/>
    </source>
</evidence>
<dbReference type="PRINTS" id="PR00080">
    <property type="entry name" value="SDRFAMILY"/>
</dbReference>
<dbReference type="NCBIfam" id="NF005559">
    <property type="entry name" value="PRK07231.1"/>
    <property type="match status" value="1"/>
</dbReference>
<dbReference type="Pfam" id="PF13561">
    <property type="entry name" value="adh_short_C2"/>
    <property type="match status" value="1"/>
</dbReference>
<keyword evidence="3" id="KW-0520">NAD</keyword>
<dbReference type="SUPFAM" id="SSF51735">
    <property type="entry name" value="NAD(P)-binding Rossmann-fold domains"/>
    <property type="match status" value="1"/>
</dbReference>
<dbReference type="InterPro" id="IPR020904">
    <property type="entry name" value="Sc_DH/Rdtase_CS"/>
</dbReference>
<dbReference type="Gene3D" id="3.40.50.720">
    <property type="entry name" value="NAD(P)-binding Rossmann-like Domain"/>
    <property type="match status" value="1"/>
</dbReference>
<name>A0ABV7NMN9_9SPHN</name>
<dbReference type="InterPro" id="IPR057326">
    <property type="entry name" value="KR_dom"/>
</dbReference>
<dbReference type="SMART" id="SM00822">
    <property type="entry name" value="PKS_KR"/>
    <property type="match status" value="1"/>
</dbReference>
<feature type="domain" description="Ketoreductase" evidence="4">
    <location>
        <begin position="8"/>
        <end position="186"/>
    </location>
</feature>
<dbReference type="InterPro" id="IPR036291">
    <property type="entry name" value="NAD(P)-bd_dom_sf"/>
</dbReference>
<evidence type="ECO:0000259" key="4">
    <source>
        <dbReference type="SMART" id="SM00822"/>
    </source>
</evidence>
<keyword evidence="2 5" id="KW-0560">Oxidoreductase</keyword>
<dbReference type="PANTHER" id="PTHR24321:SF8">
    <property type="entry name" value="ESTRADIOL 17-BETA-DEHYDROGENASE 8-RELATED"/>
    <property type="match status" value="1"/>
</dbReference>
<sequence>MSGKLDGKVAVITGAARGQGEATARLFAAQGAKVVLADMLEAEAQKVAADIGDNAMALKIDISAEEEWLALARTIESRWGGVDILVNNAGIVHPAGMLDLTKADFERVLSINLIGAWLGIKALAPGMIAKGKGAIVNICSSSGLWGMNGLTAYSASKWALRGISKTAAMELGHKGVRVNAVFPGGINTVMGNVTNEAPSELAKYYVGQPIQRIGEPEEVAATSLFLVSEDASYVNGAEISVDGGMTVGVYTPFLPGAPDKVG</sequence>
<dbReference type="GO" id="GO:0016491">
    <property type="term" value="F:oxidoreductase activity"/>
    <property type="evidence" value="ECO:0007669"/>
    <property type="project" value="UniProtKB-KW"/>
</dbReference>
<evidence type="ECO:0000313" key="5">
    <source>
        <dbReference type="EMBL" id="MFC3443426.1"/>
    </source>
</evidence>
<organism evidence="5 6">
    <name type="scientific">Sphingobium rhizovicinum</name>
    <dbReference type="NCBI Taxonomy" id="432308"/>
    <lineage>
        <taxon>Bacteria</taxon>
        <taxon>Pseudomonadati</taxon>
        <taxon>Pseudomonadota</taxon>
        <taxon>Alphaproteobacteria</taxon>
        <taxon>Sphingomonadales</taxon>
        <taxon>Sphingomonadaceae</taxon>
        <taxon>Sphingobium</taxon>
    </lineage>
</organism>
<comment type="similarity">
    <text evidence="1">Belongs to the short-chain dehydrogenases/reductases (SDR) family.</text>
</comment>
<evidence type="ECO:0000313" key="6">
    <source>
        <dbReference type="Proteomes" id="UP001595681"/>
    </source>
</evidence>
<dbReference type="PRINTS" id="PR00081">
    <property type="entry name" value="GDHRDH"/>
</dbReference>
<dbReference type="EMBL" id="JBHRVU010000005">
    <property type="protein sequence ID" value="MFC3443426.1"/>
    <property type="molecule type" value="Genomic_DNA"/>
</dbReference>
<proteinExistence type="inferred from homology"/>
<dbReference type="Proteomes" id="UP001595681">
    <property type="component" value="Unassembled WGS sequence"/>
</dbReference>
<accession>A0ABV7NMN9</accession>
<evidence type="ECO:0000256" key="2">
    <source>
        <dbReference type="ARBA" id="ARBA00023002"/>
    </source>
</evidence>
<dbReference type="EC" id="1.1.1.-" evidence="5"/>
<gene>
    <name evidence="5" type="ORF">ACFOKF_19920</name>
</gene>